<keyword evidence="2" id="KW-1185">Reference proteome</keyword>
<dbReference type="Pfam" id="PF16264">
    <property type="entry name" value="SatD"/>
    <property type="match status" value="1"/>
</dbReference>
<evidence type="ECO:0008006" key="3">
    <source>
        <dbReference type="Google" id="ProtNLM"/>
    </source>
</evidence>
<dbReference type="InterPro" id="IPR032580">
    <property type="entry name" value="SatD"/>
</dbReference>
<dbReference type="EMBL" id="CP017634">
    <property type="protein sequence ID" value="ATW26945.1"/>
    <property type="molecule type" value="Genomic_DNA"/>
</dbReference>
<dbReference type="Proteomes" id="UP000323521">
    <property type="component" value="Chromosome"/>
</dbReference>
<dbReference type="OrthoDB" id="3197351at2"/>
<accession>A0A3G1KXL0</accession>
<protein>
    <recommendedName>
        <fullName evidence="3">GGDEF domain-containing protein</fullName>
    </recommendedName>
</protein>
<dbReference type="AlphaFoldDB" id="A0A3G1KXL0"/>
<evidence type="ECO:0000313" key="1">
    <source>
        <dbReference type="EMBL" id="ATW26945.1"/>
    </source>
</evidence>
<dbReference type="KEGG" id="fwa:DCMF_21230"/>
<organism evidence="1 2">
    <name type="scientific">Formimonas warabiya</name>
    <dbReference type="NCBI Taxonomy" id="1761012"/>
    <lineage>
        <taxon>Bacteria</taxon>
        <taxon>Bacillati</taxon>
        <taxon>Bacillota</taxon>
        <taxon>Clostridia</taxon>
        <taxon>Eubacteriales</taxon>
        <taxon>Peptococcaceae</taxon>
        <taxon>Candidatus Formimonas</taxon>
    </lineage>
</organism>
<sequence length="126" mass="14584">MVYMTMICDLKSSRQLKNRQSVQYQIIEMLKRANRNFSEDLAAPFIITVGDEWQGLLKYPCNYQRILDFFQETMAQIQFYCGIGIGTVTIHDFELTVNQLDGPSFYHARKAVNLAKEGNHSLVIIK</sequence>
<name>A0A3G1KXL0_FORW1</name>
<dbReference type="RefSeq" id="WP_148136276.1">
    <property type="nucleotide sequence ID" value="NZ_CP017634.1"/>
</dbReference>
<proteinExistence type="predicted"/>
<gene>
    <name evidence="1" type="ORF">DCMF_21230</name>
</gene>
<evidence type="ECO:0000313" key="2">
    <source>
        <dbReference type="Proteomes" id="UP000323521"/>
    </source>
</evidence>
<reference evidence="1 2" key="1">
    <citation type="submission" date="2016-10" db="EMBL/GenBank/DDBJ databases">
        <title>Complete Genome Sequence of Peptococcaceae strain DCMF.</title>
        <authorList>
            <person name="Edwards R.J."/>
            <person name="Holland S.I."/>
            <person name="Deshpande N.P."/>
            <person name="Wong Y.K."/>
            <person name="Ertan H."/>
            <person name="Manefield M."/>
            <person name="Russell T.L."/>
            <person name="Lee M.J."/>
        </authorList>
    </citation>
    <scope>NUCLEOTIDE SEQUENCE [LARGE SCALE GENOMIC DNA]</scope>
    <source>
        <strain evidence="1 2">DCMF</strain>
    </source>
</reference>